<dbReference type="GeneID" id="97672612"/>
<keyword evidence="1" id="KW-0472">Membrane</keyword>
<feature type="transmembrane region" description="Helical" evidence="1">
    <location>
        <begin position="43"/>
        <end position="61"/>
    </location>
</feature>
<evidence type="ECO:0000313" key="3">
    <source>
        <dbReference type="EMBL" id="CTQ77931.1"/>
    </source>
</evidence>
<protein>
    <submittedName>
        <fullName evidence="3">Uncharacterized protein</fullName>
    </submittedName>
</protein>
<evidence type="ECO:0000256" key="2">
    <source>
        <dbReference type="SAM" id="SignalP"/>
    </source>
</evidence>
<sequence>MNRIILACLLTTVSAPVMAHPGDHHDVSGWSGTLQHFVESPFHAALLAGSLAVGFGLFKVVRNLKRHKAR</sequence>
<name>A0A0M7ATU3_9HYPH</name>
<organism evidence="3 4">
    <name type="scientific">Roseibium album</name>
    <dbReference type="NCBI Taxonomy" id="311410"/>
    <lineage>
        <taxon>Bacteria</taxon>
        <taxon>Pseudomonadati</taxon>
        <taxon>Pseudomonadota</taxon>
        <taxon>Alphaproteobacteria</taxon>
        <taxon>Hyphomicrobiales</taxon>
        <taxon>Stappiaceae</taxon>
        <taxon>Roseibium</taxon>
    </lineage>
</organism>
<keyword evidence="2" id="KW-0732">Signal</keyword>
<dbReference type="AlphaFoldDB" id="A0A0M7ATU3"/>
<feature type="chain" id="PRO_5009788106" evidence="2">
    <location>
        <begin position="20"/>
        <end position="70"/>
    </location>
</feature>
<feature type="signal peptide" evidence="2">
    <location>
        <begin position="1"/>
        <end position="19"/>
    </location>
</feature>
<keyword evidence="1" id="KW-1133">Transmembrane helix</keyword>
<dbReference type="STRING" id="311410.LA5095_05341"/>
<accession>A0A0M7ATU3</accession>
<keyword evidence="1" id="KW-0812">Transmembrane</keyword>
<keyword evidence="4" id="KW-1185">Reference proteome</keyword>
<dbReference type="EMBL" id="CXWC01000014">
    <property type="protein sequence ID" value="CTQ77931.1"/>
    <property type="molecule type" value="Genomic_DNA"/>
</dbReference>
<gene>
    <name evidence="3" type="ORF">LA5096_05359</name>
</gene>
<reference evidence="4" key="1">
    <citation type="submission" date="2015-07" db="EMBL/GenBank/DDBJ databases">
        <authorList>
            <person name="Rodrigo-Torres Lidia"/>
            <person name="Arahal R.David."/>
        </authorList>
    </citation>
    <scope>NUCLEOTIDE SEQUENCE [LARGE SCALE GENOMIC DNA]</scope>
    <source>
        <strain evidence="4">CECT 5096</strain>
    </source>
</reference>
<dbReference type="Proteomes" id="UP000049983">
    <property type="component" value="Unassembled WGS sequence"/>
</dbReference>
<evidence type="ECO:0000313" key="4">
    <source>
        <dbReference type="Proteomes" id="UP000049983"/>
    </source>
</evidence>
<dbReference type="RefSeq" id="WP_055120625.1">
    <property type="nucleotide sequence ID" value="NZ_CXWA01000010.1"/>
</dbReference>
<proteinExistence type="predicted"/>
<dbReference type="OrthoDB" id="7876825at2"/>
<evidence type="ECO:0000256" key="1">
    <source>
        <dbReference type="SAM" id="Phobius"/>
    </source>
</evidence>